<dbReference type="AlphaFoldDB" id="A0A7K0CNQ6"/>
<evidence type="ECO:0000313" key="2">
    <source>
        <dbReference type="EMBL" id="MQY15115.1"/>
    </source>
</evidence>
<reference evidence="2 3" key="1">
    <citation type="submission" date="2019-10" db="EMBL/GenBank/DDBJ databases">
        <title>Streptomyces smaragdinus sp. nov. and Streptomyces fabii sp. nov., isolated from the gut of fungus growing-termite Macrotermes natalensis.</title>
        <authorList>
            <person name="Schwitalla J."/>
            <person name="Benndorf R."/>
            <person name="Martin K."/>
            <person name="De Beer W."/>
            <person name="Kaster A.-K."/>
            <person name="Vollmers J."/>
            <person name="Poulsen M."/>
            <person name="Beemelmanns C."/>
        </authorList>
    </citation>
    <scope>NUCLEOTIDE SEQUENCE [LARGE SCALE GENOMIC DNA]</scope>
    <source>
        <strain evidence="2 3">RB5</strain>
    </source>
</reference>
<comment type="caution">
    <text evidence="2">The sequence shown here is derived from an EMBL/GenBank/DDBJ whole genome shotgun (WGS) entry which is preliminary data.</text>
</comment>
<feature type="region of interest" description="Disordered" evidence="1">
    <location>
        <begin position="1"/>
        <end position="29"/>
    </location>
</feature>
<accession>A0A7K0CNQ6</accession>
<dbReference type="EMBL" id="WEGJ01000029">
    <property type="protein sequence ID" value="MQY15115.1"/>
    <property type="molecule type" value="Genomic_DNA"/>
</dbReference>
<dbReference type="RefSeq" id="WP_153455961.1">
    <property type="nucleotide sequence ID" value="NZ_WEGJ01000029.1"/>
</dbReference>
<keyword evidence="3" id="KW-1185">Reference proteome</keyword>
<organism evidence="2 3">
    <name type="scientific">Streptomyces smaragdinus</name>
    <dbReference type="NCBI Taxonomy" id="2585196"/>
    <lineage>
        <taxon>Bacteria</taxon>
        <taxon>Bacillati</taxon>
        <taxon>Actinomycetota</taxon>
        <taxon>Actinomycetes</taxon>
        <taxon>Kitasatosporales</taxon>
        <taxon>Streptomycetaceae</taxon>
        <taxon>Streptomyces</taxon>
    </lineage>
</organism>
<protein>
    <submittedName>
        <fullName evidence="2">Uncharacterized protein</fullName>
    </submittedName>
</protein>
<proteinExistence type="predicted"/>
<dbReference type="Proteomes" id="UP000466345">
    <property type="component" value="Unassembled WGS sequence"/>
</dbReference>
<feature type="compositionally biased region" description="Basic residues" evidence="1">
    <location>
        <begin position="1"/>
        <end position="18"/>
    </location>
</feature>
<name>A0A7K0CNQ6_9ACTN</name>
<evidence type="ECO:0000256" key="1">
    <source>
        <dbReference type="SAM" id="MobiDB-lite"/>
    </source>
</evidence>
<gene>
    <name evidence="2" type="ORF">SRB5_52930</name>
</gene>
<evidence type="ECO:0000313" key="3">
    <source>
        <dbReference type="Proteomes" id="UP000466345"/>
    </source>
</evidence>
<sequence>MAGRRHGRERGKPQAHRRTSYDPSTGPWRTGVVVREQQAVKAITAAERAGLSFAGLINELVRRMEVDENGRPVWADELNPQEELPKAG</sequence>
<dbReference type="OrthoDB" id="4337046at2"/>
<feature type="region of interest" description="Disordered" evidence="1">
    <location>
        <begin position="69"/>
        <end position="88"/>
    </location>
</feature>